<reference evidence="4 5" key="1">
    <citation type="submission" date="2014-04" db="EMBL/GenBank/DDBJ databases">
        <authorList>
            <consortium name="DOE Joint Genome Institute"/>
            <person name="Kuo A."/>
            <person name="Kohler A."/>
            <person name="Nagy L.G."/>
            <person name="Floudas D."/>
            <person name="Copeland A."/>
            <person name="Barry K.W."/>
            <person name="Cichocki N."/>
            <person name="Veneault-Fourrey C."/>
            <person name="LaButti K."/>
            <person name="Lindquist E.A."/>
            <person name="Lipzen A."/>
            <person name="Lundell T."/>
            <person name="Morin E."/>
            <person name="Murat C."/>
            <person name="Sun H."/>
            <person name="Tunlid A."/>
            <person name="Henrissat B."/>
            <person name="Grigoriev I.V."/>
            <person name="Hibbett D.S."/>
            <person name="Martin F."/>
            <person name="Nordberg H.P."/>
            <person name="Cantor M.N."/>
            <person name="Hua S.X."/>
        </authorList>
    </citation>
    <scope>NUCLEOTIDE SEQUENCE [LARGE SCALE GENOMIC DNA]</scope>
    <source>
        <strain evidence="4 5">Foug A</strain>
    </source>
</reference>
<feature type="coiled-coil region" evidence="1">
    <location>
        <begin position="330"/>
        <end position="479"/>
    </location>
</feature>
<reference evidence="5" key="2">
    <citation type="submission" date="2015-01" db="EMBL/GenBank/DDBJ databases">
        <title>Evolutionary Origins and Diversification of the Mycorrhizal Mutualists.</title>
        <authorList>
            <consortium name="DOE Joint Genome Institute"/>
            <consortium name="Mycorrhizal Genomics Consortium"/>
            <person name="Kohler A."/>
            <person name="Kuo A."/>
            <person name="Nagy L.G."/>
            <person name="Floudas D."/>
            <person name="Copeland A."/>
            <person name="Barry K.W."/>
            <person name="Cichocki N."/>
            <person name="Veneault-Fourrey C."/>
            <person name="LaButti K."/>
            <person name="Lindquist E.A."/>
            <person name="Lipzen A."/>
            <person name="Lundell T."/>
            <person name="Morin E."/>
            <person name="Murat C."/>
            <person name="Riley R."/>
            <person name="Ohm R."/>
            <person name="Sun H."/>
            <person name="Tunlid A."/>
            <person name="Henrissat B."/>
            <person name="Grigoriev I.V."/>
            <person name="Hibbett D.S."/>
            <person name="Martin F."/>
        </authorList>
    </citation>
    <scope>NUCLEOTIDE SEQUENCE [LARGE SCALE GENOMIC DNA]</scope>
    <source>
        <strain evidence="5">Foug A</strain>
    </source>
</reference>
<proteinExistence type="predicted"/>
<organism evidence="4 5">
    <name type="scientific">Scleroderma citrinum Foug A</name>
    <dbReference type="NCBI Taxonomy" id="1036808"/>
    <lineage>
        <taxon>Eukaryota</taxon>
        <taxon>Fungi</taxon>
        <taxon>Dikarya</taxon>
        <taxon>Basidiomycota</taxon>
        <taxon>Agaricomycotina</taxon>
        <taxon>Agaricomycetes</taxon>
        <taxon>Agaricomycetidae</taxon>
        <taxon>Boletales</taxon>
        <taxon>Sclerodermatineae</taxon>
        <taxon>Sclerodermataceae</taxon>
        <taxon>Scleroderma</taxon>
    </lineage>
</organism>
<dbReference type="OrthoDB" id="5569911at2759"/>
<dbReference type="InterPro" id="IPR029191">
    <property type="entry name" value="Uds1"/>
</dbReference>
<dbReference type="AlphaFoldDB" id="A0A0C3DDN5"/>
<feature type="domain" description="Up-regulated during septation protein 1" evidence="3">
    <location>
        <begin position="148"/>
        <end position="260"/>
    </location>
</feature>
<keyword evidence="5" id="KW-1185">Reference proteome</keyword>
<feature type="region of interest" description="Disordered" evidence="2">
    <location>
        <begin position="579"/>
        <end position="601"/>
    </location>
</feature>
<evidence type="ECO:0000313" key="4">
    <source>
        <dbReference type="EMBL" id="KIM58815.1"/>
    </source>
</evidence>
<name>A0A0C3DDN5_9AGAM</name>
<feature type="coiled-coil region" evidence="1">
    <location>
        <begin position="170"/>
        <end position="235"/>
    </location>
</feature>
<evidence type="ECO:0000256" key="1">
    <source>
        <dbReference type="SAM" id="Coils"/>
    </source>
</evidence>
<evidence type="ECO:0000259" key="3">
    <source>
        <dbReference type="Pfam" id="PF15456"/>
    </source>
</evidence>
<dbReference type="HOGENOM" id="CLU_011428_0_0_1"/>
<keyword evidence="1" id="KW-0175">Coiled coil</keyword>
<dbReference type="Proteomes" id="UP000053989">
    <property type="component" value="Unassembled WGS sequence"/>
</dbReference>
<feature type="compositionally biased region" description="Pro residues" evidence="2">
    <location>
        <begin position="18"/>
        <end position="34"/>
    </location>
</feature>
<dbReference type="Pfam" id="PF15456">
    <property type="entry name" value="Uds1"/>
    <property type="match status" value="1"/>
</dbReference>
<feature type="region of interest" description="Disordered" evidence="2">
    <location>
        <begin position="1"/>
        <end position="74"/>
    </location>
</feature>
<dbReference type="STRING" id="1036808.A0A0C3DDN5"/>
<evidence type="ECO:0000313" key="5">
    <source>
        <dbReference type="Proteomes" id="UP000053989"/>
    </source>
</evidence>
<accession>A0A0C3DDN5</accession>
<dbReference type="InParanoid" id="A0A0C3DDN5"/>
<gene>
    <name evidence="4" type="ORF">SCLCIDRAFT_1218346</name>
</gene>
<feature type="coiled-coil region" evidence="1">
    <location>
        <begin position="845"/>
        <end position="897"/>
    </location>
</feature>
<sequence length="903" mass="100245">MNGVRRLWGGGRTSPATSLPPPQPEPAPTSPPPVVTAASHTKPPWSPQDSRPTSPLAEEPTVASTPGLVIRKDKTKLLPVAPPMSASGEGTPLIHSPVESLDSYALSSPPWKSPPNGSSEFPMPSPGIDGLEWKRTSGLVNIRDDLLMSLLASEAVVDSRHCEILSAEEIEELKKEHHVLKIRLTAAEQKLKLEIKIRDAAQSLSRVNAAHKKVSKQTEEQLEAAECRVATAQKEYWRISERTSEVHRQLLEHCTGVLGYSVQKMEKRISPLTNRSEFTASGVTTPYRTSTGSSIPSRATSSKARFEGAHLFSGHADAQVPKLPPSTSDVATLEAKLRAATESLNAANKQQAEMARELQRLRLEKEQLESTMNVEMERAGETVAALEKELPRFEELQAKYNELSKERSVWEEDRVKLTAREQEVERLERRLEVLEEKSGETTEMQRMLADAQEKADFEMEQKEEEISVLERLLAESRDQWEGEKASMEQDRLAEVGALQEELGILRTSTATRADLDEAVHALRELMRQYEVQHSPDDRSLQGSLMSLDAHLASLSEALDDHRMAQGEWEVERERLESELRAQNEEHETASADRTRLRRERDEAKRELVGMGSRVKALSTPSVYSGPPIEYKGEVADLIALLQPAWAVLPAPELRAAKLNTRRHLRAISTASSPGGQSRSGLPSLSDLDVRALKALYDVKSPHAAVGGPFSIEAFVARVQALIIDDRALIERLIRFAQAHEMLKKNAERAQKLAEDGNAALGTYQRQVTALEHQNHALLAKQTALVNEVDELRAAVDRALTEKRDIEMHAADQAETCRQLTDANNALSAKTLALAQEAADAPEAIRKQLDAQLAECREKLRQAEEEIHAMQTSEQAQRIALLDELNSMQTENANLRAQLRAVKK</sequence>
<protein>
    <recommendedName>
        <fullName evidence="3">Up-regulated during septation protein 1 domain-containing protein</fullName>
    </recommendedName>
</protein>
<dbReference type="EMBL" id="KN822081">
    <property type="protein sequence ID" value="KIM58815.1"/>
    <property type="molecule type" value="Genomic_DNA"/>
</dbReference>
<evidence type="ECO:0000256" key="2">
    <source>
        <dbReference type="SAM" id="MobiDB-lite"/>
    </source>
</evidence>